<evidence type="ECO:0000256" key="4">
    <source>
        <dbReference type="ARBA" id="ARBA00023273"/>
    </source>
</evidence>
<proteinExistence type="inferred from homology"/>
<evidence type="ECO:0000256" key="2">
    <source>
        <dbReference type="ARBA" id="ARBA00009415"/>
    </source>
</evidence>
<protein>
    <submittedName>
        <fullName evidence="6">Intraflagellar transporter 57</fullName>
    </submittedName>
</protein>
<dbReference type="PANTHER" id="PTHR16011:SF0">
    <property type="entry name" value="INTRAFLAGELLAR TRANSPORT PROTEIN 57 HOMOLOG"/>
    <property type="match status" value="1"/>
</dbReference>
<dbReference type="GO" id="GO:0030992">
    <property type="term" value="C:intraciliary transport particle B"/>
    <property type="evidence" value="ECO:0007669"/>
    <property type="project" value="TreeGrafter"/>
</dbReference>
<evidence type="ECO:0000313" key="7">
    <source>
        <dbReference type="Proteomes" id="UP000054408"/>
    </source>
</evidence>
<evidence type="ECO:0000256" key="1">
    <source>
        <dbReference type="ARBA" id="ARBA00004138"/>
    </source>
</evidence>
<keyword evidence="6" id="KW-0282">Flagellum</keyword>
<dbReference type="RefSeq" id="XP_013761214.1">
    <property type="nucleotide sequence ID" value="XM_013905760.1"/>
</dbReference>
<dbReference type="GO" id="GO:0005794">
    <property type="term" value="C:Golgi apparatus"/>
    <property type="evidence" value="ECO:0007669"/>
    <property type="project" value="TreeGrafter"/>
</dbReference>
<dbReference type="GO" id="GO:0005815">
    <property type="term" value="C:microtubule organizing center"/>
    <property type="evidence" value="ECO:0007669"/>
    <property type="project" value="TreeGrafter"/>
</dbReference>
<comment type="similarity">
    <text evidence="2">Belongs to the IFT57 family.</text>
</comment>
<name>A0A0L0DXC0_THETB</name>
<dbReference type="EMBL" id="GL349440">
    <property type="protein sequence ID" value="KNC56178.1"/>
    <property type="molecule type" value="Genomic_DNA"/>
</dbReference>
<reference evidence="6 7" key="1">
    <citation type="submission" date="2010-05" db="EMBL/GenBank/DDBJ databases">
        <title>The Genome Sequence of Thecamonas trahens ATCC 50062.</title>
        <authorList>
            <consortium name="The Broad Institute Genome Sequencing Platform"/>
            <person name="Russ C."/>
            <person name="Cuomo C."/>
            <person name="Shea T."/>
            <person name="Young S.K."/>
            <person name="Zeng Q."/>
            <person name="Koehrsen M."/>
            <person name="Haas B."/>
            <person name="Borodovsky M."/>
            <person name="Guigo R."/>
            <person name="Alvarado L."/>
            <person name="Berlin A."/>
            <person name="Bochicchio J."/>
            <person name="Borenstein D."/>
            <person name="Chapman S."/>
            <person name="Chen Z."/>
            <person name="Freedman E."/>
            <person name="Gellesch M."/>
            <person name="Goldberg J."/>
            <person name="Griggs A."/>
            <person name="Gujja S."/>
            <person name="Heilman E."/>
            <person name="Heiman D."/>
            <person name="Hepburn T."/>
            <person name="Howarth C."/>
            <person name="Jen D."/>
            <person name="Larson L."/>
            <person name="Mehta T."/>
            <person name="Park D."/>
            <person name="Pearson M."/>
            <person name="Roberts A."/>
            <person name="Saif S."/>
            <person name="Shenoy N."/>
            <person name="Sisk P."/>
            <person name="Stolte C."/>
            <person name="Sykes S."/>
            <person name="Thomson T."/>
            <person name="Walk T."/>
            <person name="White J."/>
            <person name="Yandava C."/>
            <person name="Burger G."/>
            <person name="Gray M.W."/>
            <person name="Holland P.W.H."/>
            <person name="King N."/>
            <person name="Lang F.B.F."/>
            <person name="Roger A.J."/>
            <person name="Ruiz-Trillo I."/>
            <person name="Lander E."/>
            <person name="Nusbaum C."/>
        </authorList>
    </citation>
    <scope>NUCLEOTIDE SEQUENCE [LARGE SCALE GENOMIC DNA]</scope>
    <source>
        <strain evidence="6 7">ATCC 50062</strain>
    </source>
</reference>
<dbReference type="GO" id="GO:0042073">
    <property type="term" value="P:intraciliary transport"/>
    <property type="evidence" value="ECO:0007669"/>
    <property type="project" value="TreeGrafter"/>
</dbReference>
<feature type="coiled-coil region" evidence="5">
    <location>
        <begin position="300"/>
        <end position="361"/>
    </location>
</feature>
<dbReference type="GO" id="GO:0005929">
    <property type="term" value="C:cilium"/>
    <property type="evidence" value="ECO:0007669"/>
    <property type="project" value="UniProtKB-SubCell"/>
</dbReference>
<keyword evidence="4" id="KW-0966">Cell projection</keyword>
<dbReference type="STRING" id="461836.A0A0L0DXC0"/>
<dbReference type="AlphaFoldDB" id="A0A0L0DXC0"/>
<evidence type="ECO:0000313" key="6">
    <source>
        <dbReference type="EMBL" id="KNC56178.1"/>
    </source>
</evidence>
<dbReference type="OrthoDB" id="423881at2759"/>
<dbReference type="GO" id="GO:1905515">
    <property type="term" value="P:non-motile cilium assembly"/>
    <property type="evidence" value="ECO:0007669"/>
    <property type="project" value="TreeGrafter"/>
</dbReference>
<keyword evidence="7" id="KW-1185">Reference proteome</keyword>
<dbReference type="Pfam" id="PF10498">
    <property type="entry name" value="IFT57"/>
    <property type="match status" value="1"/>
</dbReference>
<dbReference type="eggNOG" id="KOG0972">
    <property type="taxonomic scope" value="Eukaryota"/>
</dbReference>
<comment type="subcellular location">
    <subcellularLocation>
        <location evidence="1">Cell projection</location>
        <location evidence="1">Cilium</location>
    </subcellularLocation>
</comment>
<evidence type="ECO:0000256" key="5">
    <source>
        <dbReference type="SAM" id="Coils"/>
    </source>
</evidence>
<dbReference type="InterPro" id="IPR019530">
    <property type="entry name" value="Intra-flagellar_transport_57"/>
</dbReference>
<dbReference type="Proteomes" id="UP000054408">
    <property type="component" value="Unassembled WGS sequence"/>
</dbReference>
<accession>A0A0L0DXC0</accession>
<dbReference type="OMA" id="VHAHDQD"/>
<gene>
    <name evidence="6" type="ORF">AMSG_02193</name>
</gene>
<dbReference type="GeneID" id="25561891"/>
<organism evidence="6 7">
    <name type="scientific">Thecamonas trahens ATCC 50062</name>
    <dbReference type="NCBI Taxonomy" id="461836"/>
    <lineage>
        <taxon>Eukaryota</taxon>
        <taxon>Apusozoa</taxon>
        <taxon>Apusomonadida</taxon>
        <taxon>Apusomonadidae</taxon>
        <taxon>Thecamonas</taxon>
    </lineage>
</organism>
<evidence type="ECO:0000256" key="3">
    <source>
        <dbReference type="ARBA" id="ARBA00023069"/>
    </source>
</evidence>
<sequence length="391" mass="41908">MANAGGQDDAYVRMDRLLDKLHALEYYPRFAVPRSRGLVPRLYFTAKAGTAGEQFSYFAALAAWLAGEAGGSMNEPDEFADPNVVASNVVVAAGNLGVKVSVAPGKLLAGHGKGVLEVLEGLADAALKARGFDYIAPHFPAEDAAEEAEVADDMEVVADDALLDDVSAESDDEVGYLEGRLGGAAGVATTDASAAAQAQAEADAAAWKQEVNRLGPRLKLVVAAESNEWRSHLDAMRSNRAKVGKITESTCGSLTRLAADINALLEKIASREQYINSQLEDLLAEYAQVSATESETADRYKHASEEVANLTAQLRDLTHELDELRSRMDSRTGSMADASPIVTIKETLAGLQAEIKEMEVRIGVVQALLLQHQLKARSENAILRSDQNRRT</sequence>
<dbReference type="PANTHER" id="PTHR16011">
    <property type="entry name" value="IFT57/HIPPI"/>
    <property type="match status" value="1"/>
</dbReference>
<keyword evidence="3" id="KW-0969">Cilium</keyword>
<keyword evidence="5" id="KW-0175">Coiled coil</keyword>